<dbReference type="SUPFAM" id="SSF51735">
    <property type="entry name" value="NAD(P)-binding Rossmann-fold domains"/>
    <property type="match status" value="1"/>
</dbReference>
<dbReference type="RefSeq" id="WP_010443829.1">
    <property type="nucleotide sequence ID" value="NZ_AEYW01000028.1"/>
</dbReference>
<protein>
    <submittedName>
        <fullName evidence="2">Short subunit dehydrogenase</fullName>
    </submittedName>
</protein>
<dbReference type="OrthoDB" id="198783at2"/>
<accession>A0A497YSL0</accession>
<name>A0A497YSL0_9RHOB</name>
<keyword evidence="1" id="KW-0560">Oxidoreductase</keyword>
<gene>
    <name evidence="2" type="ORF">CLV75_4420</name>
</gene>
<evidence type="ECO:0000313" key="2">
    <source>
        <dbReference type="EMBL" id="RLJ97622.1"/>
    </source>
</evidence>
<dbReference type="PRINTS" id="PR00081">
    <property type="entry name" value="GDHRDH"/>
</dbReference>
<dbReference type="GO" id="GO:0016491">
    <property type="term" value="F:oxidoreductase activity"/>
    <property type="evidence" value="ECO:0007669"/>
    <property type="project" value="UniProtKB-KW"/>
</dbReference>
<reference evidence="2 3" key="1">
    <citation type="submission" date="2018-10" db="EMBL/GenBank/DDBJ databases">
        <title>Genomic Encyclopedia of Archaeal and Bacterial Type Strains, Phase II (KMG-II): from individual species to whole genera.</title>
        <authorList>
            <person name="Goeker M."/>
        </authorList>
    </citation>
    <scope>NUCLEOTIDE SEQUENCE [LARGE SCALE GENOMIC DNA]</scope>
    <source>
        <strain evidence="2 3">DSM 29317</strain>
    </source>
</reference>
<organism evidence="2 3">
    <name type="scientific">Ruegeria conchae</name>
    <dbReference type="NCBI Taxonomy" id="981384"/>
    <lineage>
        <taxon>Bacteria</taxon>
        <taxon>Pseudomonadati</taxon>
        <taxon>Pseudomonadota</taxon>
        <taxon>Alphaproteobacteria</taxon>
        <taxon>Rhodobacterales</taxon>
        <taxon>Roseobacteraceae</taxon>
        <taxon>Ruegeria</taxon>
    </lineage>
</organism>
<dbReference type="STRING" id="981384.GCA_000192475_00058"/>
<dbReference type="PANTHER" id="PTHR43658">
    <property type="entry name" value="SHORT-CHAIN DEHYDROGENASE/REDUCTASE"/>
    <property type="match status" value="1"/>
</dbReference>
<dbReference type="InterPro" id="IPR036291">
    <property type="entry name" value="NAD(P)-bd_dom_sf"/>
</dbReference>
<dbReference type="Gene3D" id="3.40.50.720">
    <property type="entry name" value="NAD(P)-binding Rossmann-like Domain"/>
    <property type="match status" value="1"/>
</dbReference>
<evidence type="ECO:0000256" key="1">
    <source>
        <dbReference type="ARBA" id="ARBA00023002"/>
    </source>
</evidence>
<proteinExistence type="predicted"/>
<keyword evidence="3" id="KW-1185">Reference proteome</keyword>
<sequence>MDIEGLSAIVTGAGSGLGLATAQALSKAGARVTLLDLDEVRVKNAAAEIGALGIGCDVINSSAVEAALDLAEDRSGPIRIVVNCAGIPGGMRLVGRDGPVDMEAFARVINVNLMGTVSGFRCKLSAIDAFGINE</sequence>
<dbReference type="AlphaFoldDB" id="A0A497YSL0"/>
<dbReference type="EMBL" id="RCCT01000011">
    <property type="protein sequence ID" value="RLJ97622.1"/>
    <property type="molecule type" value="Genomic_DNA"/>
</dbReference>
<evidence type="ECO:0000313" key="3">
    <source>
        <dbReference type="Proteomes" id="UP000271700"/>
    </source>
</evidence>
<dbReference type="Proteomes" id="UP000271700">
    <property type="component" value="Unassembled WGS sequence"/>
</dbReference>
<dbReference type="Pfam" id="PF00106">
    <property type="entry name" value="adh_short"/>
    <property type="match status" value="1"/>
</dbReference>
<comment type="caution">
    <text evidence="2">The sequence shown here is derived from an EMBL/GenBank/DDBJ whole genome shotgun (WGS) entry which is preliminary data.</text>
</comment>
<dbReference type="PANTHER" id="PTHR43658:SF8">
    <property type="entry name" value="17-BETA-HYDROXYSTEROID DEHYDROGENASE 14-RELATED"/>
    <property type="match status" value="1"/>
</dbReference>
<dbReference type="InterPro" id="IPR002347">
    <property type="entry name" value="SDR_fam"/>
</dbReference>